<dbReference type="PANTHER" id="PTHR32401">
    <property type="entry name" value="CONCANAVALIN A-LIKE LECTIN FAMILY PROTEIN"/>
    <property type="match status" value="1"/>
</dbReference>
<protein>
    <recommendedName>
        <fullName evidence="4">Legume lectin domain-containing protein</fullName>
    </recommendedName>
</protein>
<dbReference type="InterPro" id="IPR000985">
    <property type="entry name" value="Lectin_LegA_CS"/>
</dbReference>
<dbReference type="AlphaFoldDB" id="A0AA86TH65"/>
<dbReference type="CDD" id="cd06899">
    <property type="entry name" value="lectin_legume_LecRK_Arcelin_ConA"/>
    <property type="match status" value="1"/>
</dbReference>
<accession>A0AA86TH65</accession>
<dbReference type="EMBL" id="OY731404">
    <property type="protein sequence ID" value="CAJ1967866.1"/>
    <property type="molecule type" value="Genomic_DNA"/>
</dbReference>
<feature type="domain" description="Legume lectin" evidence="4">
    <location>
        <begin position="27"/>
        <end position="259"/>
    </location>
</feature>
<evidence type="ECO:0000256" key="3">
    <source>
        <dbReference type="SAM" id="SignalP"/>
    </source>
</evidence>
<dbReference type="PANTHER" id="PTHR32401:SF45">
    <property type="entry name" value="LECTIN"/>
    <property type="match status" value="1"/>
</dbReference>
<dbReference type="PIRSF" id="PIRSF002690">
    <property type="entry name" value="L-type_lectin_plant"/>
    <property type="match status" value="1"/>
</dbReference>
<keyword evidence="3" id="KW-0732">Signal</keyword>
<dbReference type="Pfam" id="PF00139">
    <property type="entry name" value="Lectin_legB"/>
    <property type="match status" value="1"/>
</dbReference>
<dbReference type="PROSITE" id="PS00308">
    <property type="entry name" value="LECTIN_LEGUME_ALPHA"/>
    <property type="match status" value="1"/>
</dbReference>
<evidence type="ECO:0000256" key="2">
    <source>
        <dbReference type="ARBA" id="ARBA00022734"/>
    </source>
</evidence>
<comment type="similarity">
    <text evidence="1">Belongs to the leguminous lectin family.</text>
</comment>
<dbReference type="InterPro" id="IPR013320">
    <property type="entry name" value="ConA-like_dom_sf"/>
</dbReference>
<dbReference type="Gramene" id="rna-AYBTSS11_LOCUS21409">
    <property type="protein sequence ID" value="CAJ1967866.1"/>
    <property type="gene ID" value="gene-AYBTSS11_LOCUS21409"/>
</dbReference>
<feature type="signal peptide" evidence="3">
    <location>
        <begin position="1"/>
        <end position="22"/>
    </location>
</feature>
<dbReference type="InterPro" id="IPR050258">
    <property type="entry name" value="Leguminous_Lectin"/>
</dbReference>
<proteinExistence type="inferred from homology"/>
<organism evidence="5 6">
    <name type="scientific">Sphenostylis stenocarpa</name>
    <dbReference type="NCBI Taxonomy" id="92480"/>
    <lineage>
        <taxon>Eukaryota</taxon>
        <taxon>Viridiplantae</taxon>
        <taxon>Streptophyta</taxon>
        <taxon>Embryophyta</taxon>
        <taxon>Tracheophyta</taxon>
        <taxon>Spermatophyta</taxon>
        <taxon>Magnoliopsida</taxon>
        <taxon>eudicotyledons</taxon>
        <taxon>Gunneridae</taxon>
        <taxon>Pentapetalae</taxon>
        <taxon>rosids</taxon>
        <taxon>fabids</taxon>
        <taxon>Fabales</taxon>
        <taxon>Fabaceae</taxon>
        <taxon>Papilionoideae</taxon>
        <taxon>50 kb inversion clade</taxon>
        <taxon>NPAAA clade</taxon>
        <taxon>indigoferoid/millettioid clade</taxon>
        <taxon>Phaseoleae</taxon>
        <taxon>Sphenostylis</taxon>
    </lineage>
</organism>
<dbReference type="PROSITE" id="PS00307">
    <property type="entry name" value="LECTIN_LEGUME_BETA"/>
    <property type="match status" value="1"/>
</dbReference>
<dbReference type="Gene3D" id="2.60.120.200">
    <property type="match status" value="1"/>
</dbReference>
<evidence type="ECO:0000256" key="1">
    <source>
        <dbReference type="ARBA" id="ARBA00007606"/>
    </source>
</evidence>
<dbReference type="InterPro" id="IPR001220">
    <property type="entry name" value="Legume_lectin_dom"/>
</dbReference>
<gene>
    <name evidence="5" type="ORF">AYBTSS11_LOCUS21409</name>
</gene>
<dbReference type="InterPro" id="IPR019825">
    <property type="entry name" value="Lectin_legB_Mn/Ca_BS"/>
</dbReference>
<reference evidence="5" key="1">
    <citation type="submission" date="2023-10" db="EMBL/GenBank/DDBJ databases">
        <authorList>
            <person name="Domelevo Entfellner J.-B."/>
        </authorList>
    </citation>
    <scope>NUCLEOTIDE SEQUENCE</scope>
</reference>
<keyword evidence="2" id="KW-0430">Lectin</keyword>
<dbReference type="GO" id="GO:0030246">
    <property type="term" value="F:carbohydrate binding"/>
    <property type="evidence" value="ECO:0007669"/>
    <property type="project" value="UniProtKB-KW"/>
</dbReference>
<evidence type="ECO:0000313" key="6">
    <source>
        <dbReference type="Proteomes" id="UP001189624"/>
    </source>
</evidence>
<dbReference type="Proteomes" id="UP001189624">
    <property type="component" value="Chromosome 7"/>
</dbReference>
<name>A0AA86TH65_9FABA</name>
<sequence>MASFNFSLVLSLALLLLTHANATNTFSFTIRNFKSQNLILQRDARISSGTLRLTNVNAAGAPTAFSIGRAFHTTPVQIWDSTTGAIASWATSFTFNIRAPVKTRTADGFAFAMVRNGSQPKTWGGFLGLFTSANYNNSAQTLAVEFDTYTNTWDPLYRHIGIDVNNIRSIKTAPWGLVNGENARVLITYDGRTRLLVASLVHPSSRTSYIISERVNVTKELPEWVNVGFSATTGLSNDFVETHDVLSWSFASKFPDSSSSDAVDLASYVLHEAI</sequence>
<feature type="chain" id="PRO_5041728155" description="Legume lectin domain-containing protein" evidence="3">
    <location>
        <begin position="23"/>
        <end position="274"/>
    </location>
</feature>
<evidence type="ECO:0000259" key="4">
    <source>
        <dbReference type="Pfam" id="PF00139"/>
    </source>
</evidence>
<keyword evidence="6" id="KW-1185">Reference proteome</keyword>
<evidence type="ECO:0000313" key="5">
    <source>
        <dbReference type="EMBL" id="CAJ1967866.1"/>
    </source>
</evidence>
<dbReference type="SUPFAM" id="SSF49899">
    <property type="entry name" value="Concanavalin A-like lectins/glucanases"/>
    <property type="match status" value="1"/>
</dbReference>
<dbReference type="InterPro" id="IPR016363">
    <property type="entry name" value="L-lectin"/>
</dbReference>